<protein>
    <submittedName>
        <fullName evidence="1">Nucleotidyl transferase AbiEii/AbiGii toxin family protein</fullName>
    </submittedName>
</protein>
<comment type="caution">
    <text evidence="1">The sequence shown here is derived from an EMBL/GenBank/DDBJ whole genome shotgun (WGS) entry which is preliminary data.</text>
</comment>
<keyword evidence="1" id="KW-0808">Transferase</keyword>
<keyword evidence="2" id="KW-1185">Reference proteome</keyword>
<accession>A0A8J7IPI7</accession>
<dbReference type="RefSeq" id="WP_199115340.1">
    <property type="nucleotide sequence ID" value="NZ_JAELVQ010000013.1"/>
</dbReference>
<reference evidence="1" key="1">
    <citation type="submission" date="2020-12" db="EMBL/GenBank/DDBJ databases">
        <title>Snuella sp. nov., isolated from sediment in Incheon.</title>
        <authorList>
            <person name="Kim W."/>
        </authorList>
    </citation>
    <scope>NUCLEOTIDE SEQUENCE</scope>
    <source>
        <strain evidence="1">CAU 1569</strain>
    </source>
</reference>
<dbReference type="AlphaFoldDB" id="A0A8J7IPI7"/>
<dbReference type="Proteomes" id="UP000610931">
    <property type="component" value="Unassembled WGS sequence"/>
</dbReference>
<evidence type="ECO:0000313" key="1">
    <source>
        <dbReference type="EMBL" id="MBJ6368577.1"/>
    </source>
</evidence>
<organism evidence="1 2">
    <name type="scientific">Snuella sedimenti</name>
    <dbReference type="NCBI Taxonomy" id="2798802"/>
    <lineage>
        <taxon>Bacteria</taxon>
        <taxon>Pseudomonadati</taxon>
        <taxon>Bacteroidota</taxon>
        <taxon>Flavobacteriia</taxon>
        <taxon>Flavobacteriales</taxon>
        <taxon>Flavobacteriaceae</taxon>
        <taxon>Snuella</taxon>
    </lineage>
</organism>
<dbReference type="GO" id="GO:0016740">
    <property type="term" value="F:transferase activity"/>
    <property type="evidence" value="ECO:0007669"/>
    <property type="project" value="UniProtKB-KW"/>
</dbReference>
<dbReference type="EMBL" id="JAELVQ010000013">
    <property type="protein sequence ID" value="MBJ6368577.1"/>
    <property type="molecule type" value="Genomic_DNA"/>
</dbReference>
<gene>
    <name evidence="1" type="ORF">JF259_10805</name>
</gene>
<name>A0A8J7IPI7_9FLAO</name>
<proteinExistence type="predicted"/>
<evidence type="ECO:0000313" key="2">
    <source>
        <dbReference type="Proteomes" id="UP000610931"/>
    </source>
</evidence>
<sequence>MHNKAINLALVAQVAKGLKELNEKMVFIGGAVISLYTDDPAAEEIRPTTDIDMTINLANYSEWAQMQERLAELGFSPDPQGQSICSYKFQGIAIDIMPAEDSSIGVSNVWYKPGFKFIQQIELPEGITINLLPSPYFLATKLEAFKDRGKNDFYGSHDFEDIIYLLDNRTTIVEEILANEENVKLYIKQELKTIKNHPQADEILAMHIHPLIREERFKMLMEKIELIIN</sequence>